<dbReference type="Pfam" id="PF10536">
    <property type="entry name" value="PMD"/>
    <property type="match status" value="1"/>
</dbReference>
<dbReference type="PANTHER" id="PTHR46033">
    <property type="entry name" value="PROTEIN MAIN-LIKE 2"/>
    <property type="match status" value="1"/>
</dbReference>
<reference evidence="2" key="1">
    <citation type="submission" date="2022-08" db="EMBL/GenBank/DDBJ databases">
        <authorList>
            <person name="Gutierrez-Valencia J."/>
        </authorList>
    </citation>
    <scope>NUCLEOTIDE SEQUENCE</scope>
</reference>
<dbReference type="InterPro" id="IPR044824">
    <property type="entry name" value="MAIN-like"/>
</dbReference>
<comment type="caution">
    <text evidence="2">The sequence shown here is derived from an EMBL/GenBank/DDBJ whole genome shotgun (WGS) entry which is preliminary data.</text>
</comment>
<evidence type="ECO:0000313" key="2">
    <source>
        <dbReference type="EMBL" id="CAI0552244.1"/>
    </source>
</evidence>
<dbReference type="AlphaFoldDB" id="A0AAV0R481"/>
<dbReference type="PANTHER" id="PTHR46033:SF8">
    <property type="entry name" value="PROTEIN MAINTENANCE OF MERISTEMS-LIKE"/>
    <property type="match status" value="1"/>
</dbReference>
<accession>A0AAV0R481</accession>
<sequence>MAERWRPETHTFHLPEGEMTITLKDVAILTGMPISGDAIIGPATKPERGWGPLIRDRLGFDMPTTTPIPGWGPAFQS</sequence>
<dbReference type="EMBL" id="CAMGYJ010000010">
    <property type="protein sequence ID" value="CAI0552244.1"/>
    <property type="molecule type" value="Genomic_DNA"/>
</dbReference>
<dbReference type="InterPro" id="IPR019557">
    <property type="entry name" value="AminoTfrase-like_pln_mobile"/>
</dbReference>
<gene>
    <name evidence="2" type="ORF">LITE_LOCUS46331</name>
</gene>
<evidence type="ECO:0000313" key="3">
    <source>
        <dbReference type="Proteomes" id="UP001154282"/>
    </source>
</evidence>
<keyword evidence="3" id="KW-1185">Reference proteome</keyword>
<proteinExistence type="predicted"/>
<organism evidence="2 3">
    <name type="scientific">Linum tenue</name>
    <dbReference type="NCBI Taxonomy" id="586396"/>
    <lineage>
        <taxon>Eukaryota</taxon>
        <taxon>Viridiplantae</taxon>
        <taxon>Streptophyta</taxon>
        <taxon>Embryophyta</taxon>
        <taxon>Tracheophyta</taxon>
        <taxon>Spermatophyta</taxon>
        <taxon>Magnoliopsida</taxon>
        <taxon>eudicotyledons</taxon>
        <taxon>Gunneridae</taxon>
        <taxon>Pentapetalae</taxon>
        <taxon>rosids</taxon>
        <taxon>fabids</taxon>
        <taxon>Malpighiales</taxon>
        <taxon>Linaceae</taxon>
        <taxon>Linum</taxon>
    </lineage>
</organism>
<protein>
    <recommendedName>
        <fullName evidence="1">Aminotransferase-like plant mobile domain-containing protein</fullName>
    </recommendedName>
</protein>
<feature type="domain" description="Aminotransferase-like plant mobile" evidence="1">
    <location>
        <begin position="1"/>
        <end position="49"/>
    </location>
</feature>
<evidence type="ECO:0000259" key="1">
    <source>
        <dbReference type="Pfam" id="PF10536"/>
    </source>
</evidence>
<dbReference type="GO" id="GO:0010073">
    <property type="term" value="P:meristem maintenance"/>
    <property type="evidence" value="ECO:0007669"/>
    <property type="project" value="InterPro"/>
</dbReference>
<name>A0AAV0R481_9ROSI</name>
<dbReference type="Proteomes" id="UP001154282">
    <property type="component" value="Unassembled WGS sequence"/>
</dbReference>